<keyword evidence="4 6" id="KW-0413">Isomerase</keyword>
<dbReference type="SUPFAM" id="SSF54534">
    <property type="entry name" value="FKBP-like"/>
    <property type="match status" value="1"/>
</dbReference>
<evidence type="ECO:0000256" key="1">
    <source>
        <dbReference type="ARBA" id="ARBA00000971"/>
    </source>
</evidence>
<keyword evidence="3 4" id="KW-0697">Rotamase</keyword>
<dbReference type="PROSITE" id="PS50059">
    <property type="entry name" value="FKBP_PPIASE"/>
    <property type="match status" value="1"/>
</dbReference>
<feature type="domain" description="PPIase FKBP-type" evidence="5">
    <location>
        <begin position="119"/>
        <end position="223"/>
    </location>
</feature>
<dbReference type="AlphaFoldDB" id="A0A923HDL0"/>
<evidence type="ECO:0000313" key="7">
    <source>
        <dbReference type="Proteomes" id="UP000656244"/>
    </source>
</evidence>
<protein>
    <recommendedName>
        <fullName evidence="2 4">peptidylprolyl isomerase</fullName>
        <ecNumber evidence="2 4">5.2.1.8</ecNumber>
    </recommendedName>
</protein>
<dbReference type="Gene3D" id="3.10.50.40">
    <property type="match status" value="1"/>
</dbReference>
<gene>
    <name evidence="6" type="ORF">H7U19_12445</name>
</gene>
<dbReference type="InterPro" id="IPR001179">
    <property type="entry name" value="PPIase_FKBP_dom"/>
</dbReference>
<proteinExistence type="predicted"/>
<dbReference type="EMBL" id="JACNMF010000004">
    <property type="protein sequence ID" value="MBC3759221.1"/>
    <property type="molecule type" value="Genomic_DNA"/>
</dbReference>
<organism evidence="6 7">
    <name type="scientific">Hyunsoonleella aquatilis</name>
    <dbReference type="NCBI Taxonomy" id="2762758"/>
    <lineage>
        <taxon>Bacteria</taxon>
        <taxon>Pseudomonadati</taxon>
        <taxon>Bacteroidota</taxon>
        <taxon>Flavobacteriia</taxon>
        <taxon>Flavobacteriales</taxon>
        <taxon>Flavobacteriaceae</taxon>
    </lineage>
</organism>
<dbReference type="PROSITE" id="PS00018">
    <property type="entry name" value="EF_HAND_1"/>
    <property type="match status" value="1"/>
</dbReference>
<sequence>MSFRKIGFLILLATLALISCKNDDDGNGVISIPIADRDEQQSIDNGMLVDYLTTHYYNASAFVNNPNPKVADLIISDTPDGNARLIDSVDIKPVRFADTDYEIYILKLNEGGGETTNFSDKVRVHYEGFLLDGTIFDSAVTPTDFNLVGDGRTIGSVIDGWKKALVDFKSAENFTEDGGLINYENHGVGVMFMPSGLAYFNESRSQIPAYSPLIFKFELLQNFFTDFDNDGIPSHLEKILKDPADSQFLDQFVVFADENEEDDDTDNNGLWDFIDPDDDGDGILTKDEIKVRTITGTKDEVENAVLNKDEERVRVYKDVLNNNYVATIIEFTDTDDNGTPDYLEDNI</sequence>
<dbReference type="RefSeq" id="WP_186562857.1">
    <property type="nucleotide sequence ID" value="NZ_JACNMF010000004.1"/>
</dbReference>
<accession>A0A923HDL0</accession>
<keyword evidence="7" id="KW-1185">Reference proteome</keyword>
<comment type="caution">
    <text evidence="6">The sequence shown here is derived from an EMBL/GenBank/DDBJ whole genome shotgun (WGS) entry which is preliminary data.</text>
</comment>
<dbReference type="GO" id="GO:0003755">
    <property type="term" value="F:peptidyl-prolyl cis-trans isomerase activity"/>
    <property type="evidence" value="ECO:0007669"/>
    <property type="project" value="UniProtKB-KW"/>
</dbReference>
<dbReference type="InterPro" id="IPR046357">
    <property type="entry name" value="PPIase_dom_sf"/>
</dbReference>
<comment type="catalytic activity">
    <reaction evidence="1 4">
        <text>[protein]-peptidylproline (omega=180) = [protein]-peptidylproline (omega=0)</text>
        <dbReference type="Rhea" id="RHEA:16237"/>
        <dbReference type="Rhea" id="RHEA-COMP:10747"/>
        <dbReference type="Rhea" id="RHEA-COMP:10748"/>
        <dbReference type="ChEBI" id="CHEBI:83833"/>
        <dbReference type="ChEBI" id="CHEBI:83834"/>
        <dbReference type="EC" id="5.2.1.8"/>
    </reaction>
</comment>
<evidence type="ECO:0000256" key="2">
    <source>
        <dbReference type="ARBA" id="ARBA00013194"/>
    </source>
</evidence>
<reference evidence="6" key="1">
    <citation type="submission" date="2020-08" db="EMBL/GenBank/DDBJ databases">
        <title>Hyunsoonleella sp. strain SJ7 genome sequencing and assembly.</title>
        <authorList>
            <person name="Kim I."/>
        </authorList>
    </citation>
    <scope>NUCLEOTIDE SEQUENCE</scope>
    <source>
        <strain evidence="6">SJ7</strain>
    </source>
</reference>
<dbReference type="PROSITE" id="PS51257">
    <property type="entry name" value="PROKAR_LIPOPROTEIN"/>
    <property type="match status" value="1"/>
</dbReference>
<dbReference type="InterPro" id="IPR018247">
    <property type="entry name" value="EF_Hand_1_Ca_BS"/>
</dbReference>
<name>A0A923HDL0_9FLAO</name>
<evidence type="ECO:0000259" key="5">
    <source>
        <dbReference type="PROSITE" id="PS50059"/>
    </source>
</evidence>
<dbReference type="EC" id="5.2.1.8" evidence="2 4"/>
<dbReference type="Proteomes" id="UP000656244">
    <property type="component" value="Unassembled WGS sequence"/>
</dbReference>
<evidence type="ECO:0000256" key="3">
    <source>
        <dbReference type="ARBA" id="ARBA00023110"/>
    </source>
</evidence>
<dbReference type="Pfam" id="PF00254">
    <property type="entry name" value="FKBP_C"/>
    <property type="match status" value="1"/>
</dbReference>
<evidence type="ECO:0000313" key="6">
    <source>
        <dbReference type="EMBL" id="MBC3759221.1"/>
    </source>
</evidence>
<evidence type="ECO:0000256" key="4">
    <source>
        <dbReference type="PROSITE-ProRule" id="PRU00277"/>
    </source>
</evidence>